<dbReference type="AlphaFoldDB" id="A0A7W5Z4M8"/>
<accession>A0A7W5Z4M8</accession>
<keyword evidence="2" id="KW-1185">Reference proteome</keyword>
<dbReference type="RefSeq" id="WP_183752731.1">
    <property type="nucleotide sequence ID" value="NZ_JACICC010000004.1"/>
</dbReference>
<dbReference type="Proteomes" id="UP000537592">
    <property type="component" value="Unassembled WGS sequence"/>
</dbReference>
<reference evidence="1 2" key="1">
    <citation type="submission" date="2020-08" db="EMBL/GenBank/DDBJ databases">
        <title>Genomic Encyclopedia of Type Strains, Phase IV (KMG-IV): sequencing the most valuable type-strain genomes for metagenomic binning, comparative biology and taxonomic classification.</title>
        <authorList>
            <person name="Goeker M."/>
        </authorList>
    </citation>
    <scope>NUCLEOTIDE SEQUENCE [LARGE SCALE GENOMIC DNA]</scope>
    <source>
        <strain evidence="1 2">DSM 28760</strain>
    </source>
</reference>
<sequence length="118" mass="12724">MGALSIIWQIVSSRIGIAAIAGTLSYGVGYHRGHSHADQTAQVAVLQSQVETARTDLKAAQSAERIARAQAEQLAEITLKQTETVNDLEKELASRPGRDACRVTDADARRLLNIQDGE</sequence>
<protein>
    <submittedName>
        <fullName evidence="1">Conjugal transfer/entry exclusion protein</fullName>
    </submittedName>
</protein>
<proteinExistence type="predicted"/>
<dbReference type="EMBL" id="JACICC010000004">
    <property type="protein sequence ID" value="MBB3810070.1"/>
    <property type="molecule type" value="Genomic_DNA"/>
</dbReference>
<organism evidence="1 2">
    <name type="scientific">Pseudochelatococcus contaminans</name>
    <dbReference type="NCBI Taxonomy" id="1538103"/>
    <lineage>
        <taxon>Bacteria</taxon>
        <taxon>Pseudomonadati</taxon>
        <taxon>Pseudomonadota</taxon>
        <taxon>Alphaproteobacteria</taxon>
        <taxon>Hyphomicrobiales</taxon>
        <taxon>Chelatococcaceae</taxon>
        <taxon>Pseudochelatococcus</taxon>
    </lineage>
</organism>
<name>A0A7W5Z4M8_9HYPH</name>
<evidence type="ECO:0000313" key="2">
    <source>
        <dbReference type="Proteomes" id="UP000537592"/>
    </source>
</evidence>
<comment type="caution">
    <text evidence="1">The sequence shown here is derived from an EMBL/GenBank/DDBJ whole genome shotgun (WGS) entry which is preliminary data.</text>
</comment>
<evidence type="ECO:0000313" key="1">
    <source>
        <dbReference type="EMBL" id="MBB3810070.1"/>
    </source>
</evidence>
<gene>
    <name evidence="1" type="ORF">FHS81_002158</name>
</gene>